<accession>A0A1F8BIN2</accession>
<organism evidence="2 3">
    <name type="scientific">Candidatus Woesebacteria bacterium RIFCSPLOWO2_01_FULL_39_21</name>
    <dbReference type="NCBI Taxonomy" id="1802519"/>
    <lineage>
        <taxon>Bacteria</taxon>
        <taxon>Candidatus Woeseibacteriota</taxon>
    </lineage>
</organism>
<dbReference type="InterPro" id="IPR017853">
    <property type="entry name" value="GH"/>
</dbReference>
<dbReference type="Proteomes" id="UP000177082">
    <property type="component" value="Unassembled WGS sequence"/>
</dbReference>
<dbReference type="GO" id="GO:0008061">
    <property type="term" value="F:chitin binding"/>
    <property type="evidence" value="ECO:0007669"/>
    <property type="project" value="InterPro"/>
</dbReference>
<comment type="caution">
    <text evidence="2">The sequence shown here is derived from an EMBL/GenBank/DDBJ whole genome shotgun (WGS) entry which is preliminary data.</text>
</comment>
<name>A0A1F8BIN2_9BACT</name>
<dbReference type="Pfam" id="PF00704">
    <property type="entry name" value="Glyco_hydro_18"/>
    <property type="match status" value="1"/>
</dbReference>
<dbReference type="InterPro" id="IPR029070">
    <property type="entry name" value="Chitinase_insertion_sf"/>
</dbReference>
<dbReference type="EMBL" id="MGHF01000020">
    <property type="protein sequence ID" value="OGM63158.1"/>
    <property type="molecule type" value="Genomic_DNA"/>
</dbReference>
<dbReference type="Gene3D" id="3.20.20.80">
    <property type="entry name" value="Glycosidases"/>
    <property type="match status" value="1"/>
</dbReference>
<dbReference type="AlphaFoldDB" id="A0A1F8BIN2"/>
<protein>
    <recommendedName>
        <fullName evidence="1">GH18 domain-containing protein</fullName>
    </recommendedName>
</protein>
<dbReference type="PROSITE" id="PS51910">
    <property type="entry name" value="GH18_2"/>
    <property type="match status" value="1"/>
</dbReference>
<reference evidence="2 3" key="1">
    <citation type="journal article" date="2016" name="Nat. Commun.">
        <title>Thousands of microbial genomes shed light on interconnected biogeochemical processes in an aquifer system.</title>
        <authorList>
            <person name="Anantharaman K."/>
            <person name="Brown C.T."/>
            <person name="Hug L.A."/>
            <person name="Sharon I."/>
            <person name="Castelle C.J."/>
            <person name="Probst A.J."/>
            <person name="Thomas B.C."/>
            <person name="Singh A."/>
            <person name="Wilkins M.J."/>
            <person name="Karaoz U."/>
            <person name="Brodie E.L."/>
            <person name="Williams K.H."/>
            <person name="Hubbard S.S."/>
            <person name="Banfield J.F."/>
        </authorList>
    </citation>
    <scope>NUCLEOTIDE SEQUENCE [LARGE SCALE GENOMIC DNA]</scope>
</reference>
<dbReference type="InterPro" id="IPR001223">
    <property type="entry name" value="Glyco_hydro18_cat"/>
</dbReference>
<dbReference type="GO" id="GO:0005975">
    <property type="term" value="P:carbohydrate metabolic process"/>
    <property type="evidence" value="ECO:0007669"/>
    <property type="project" value="InterPro"/>
</dbReference>
<dbReference type="STRING" id="1802519.A2961_01300"/>
<proteinExistence type="predicted"/>
<dbReference type="SUPFAM" id="SSF51445">
    <property type="entry name" value="(Trans)glycosidases"/>
    <property type="match status" value="1"/>
</dbReference>
<feature type="domain" description="GH18" evidence="1">
    <location>
        <begin position="34"/>
        <end position="334"/>
    </location>
</feature>
<dbReference type="PANTHER" id="PTHR46066">
    <property type="entry name" value="CHITINASE DOMAIN-CONTAINING PROTEIN 1 FAMILY MEMBER"/>
    <property type="match status" value="1"/>
</dbReference>
<sequence length="334" mass="38528">MVISYLSNLFGFKQFISPVPESTYLIMDMPPEFGAWISYWGEDLANESLDRNTVLKSVSPVWYKLDEYSDLVKNDQTKEEEIRQHTQDKKILIIPSISNDLDGTRISKLLESKDKITKFIQTLGKITDTEVYAGVDLDLETIEENQKDAFSLFVDQVAKVVHQKNKALSVTVHSKTGKNDWEGSLGQDWKKLAESADEIRIMVYDYHNSATSPGSITPNNYLKDVVDYALDQIPLEKIVIALPLYGYDWGGEEVVSLIFEDIESLANQFSADIKLEPRTHSKYFKYEIDGVDHEVWFEDKETLEKKINIVRLKGINKFYFWKLGGEDRRVWEIN</sequence>
<evidence type="ECO:0000259" key="1">
    <source>
        <dbReference type="PROSITE" id="PS51910"/>
    </source>
</evidence>
<evidence type="ECO:0000313" key="3">
    <source>
        <dbReference type="Proteomes" id="UP000177082"/>
    </source>
</evidence>
<dbReference type="InterPro" id="IPR011583">
    <property type="entry name" value="Chitinase_II/V-like_cat"/>
</dbReference>
<dbReference type="SMART" id="SM00636">
    <property type="entry name" value="Glyco_18"/>
    <property type="match status" value="1"/>
</dbReference>
<dbReference type="PANTHER" id="PTHR46066:SF2">
    <property type="entry name" value="CHITINASE DOMAIN-CONTAINING PROTEIN 1"/>
    <property type="match status" value="1"/>
</dbReference>
<evidence type="ECO:0000313" key="2">
    <source>
        <dbReference type="EMBL" id="OGM63158.1"/>
    </source>
</evidence>
<gene>
    <name evidence="2" type="ORF">A2961_01300</name>
</gene>
<dbReference type="Gene3D" id="3.10.50.10">
    <property type="match status" value="1"/>
</dbReference>